<dbReference type="OrthoDB" id="9793324at2"/>
<dbReference type="PROSITE" id="PS51257">
    <property type="entry name" value="PROKAR_LIPOPROTEIN"/>
    <property type="match status" value="1"/>
</dbReference>
<accession>A0A343JEX3</accession>
<dbReference type="NCBIfam" id="TIGR02837">
    <property type="entry name" value="spore_II_R"/>
    <property type="match status" value="1"/>
</dbReference>
<dbReference type="Proteomes" id="UP000264883">
    <property type="component" value="Chromosome"/>
</dbReference>
<dbReference type="Pfam" id="PF09551">
    <property type="entry name" value="Spore_II_R"/>
    <property type="match status" value="1"/>
</dbReference>
<feature type="compositionally biased region" description="Basic and acidic residues" evidence="1">
    <location>
        <begin position="191"/>
        <end position="211"/>
    </location>
</feature>
<name>A0A343JEX3_9CLOT</name>
<dbReference type="AlphaFoldDB" id="A0A343JEX3"/>
<evidence type="ECO:0000313" key="3">
    <source>
        <dbReference type="Proteomes" id="UP000264883"/>
    </source>
</evidence>
<sequence length="235" mass="27651">MKKIFVVFIFIISLLSFFGCTSSYKNNDIENKELVYEDIADKIIRFHVIANSDTEEDQQLKLEVRDAVIDYVYDKLKDSKNLEESRKFIIENRGKIENVAKEVIKGKGYNYVVTSTLSKENFPDKVYGDVIFPQGEYEAYRILIGEAKGQNWWCVMFPPLCFLDETKETIDTDNVKETIEKYEGENSLEDEDKKGENEKKETINDEKNDKDQENKVEFKFKIFDFIKNIFNNKDK</sequence>
<proteinExistence type="predicted"/>
<dbReference type="RefSeq" id="WP_119866206.1">
    <property type="nucleotide sequence ID" value="NZ_CP016786.1"/>
</dbReference>
<evidence type="ECO:0000313" key="2">
    <source>
        <dbReference type="EMBL" id="ASW44081.1"/>
    </source>
</evidence>
<feature type="region of interest" description="Disordered" evidence="1">
    <location>
        <begin position="179"/>
        <end position="211"/>
    </location>
</feature>
<organism evidence="2 3">
    <name type="scientific">Clostridium isatidis</name>
    <dbReference type="NCBI Taxonomy" id="182773"/>
    <lineage>
        <taxon>Bacteria</taxon>
        <taxon>Bacillati</taxon>
        <taxon>Bacillota</taxon>
        <taxon>Clostridia</taxon>
        <taxon>Eubacteriales</taxon>
        <taxon>Clostridiaceae</taxon>
        <taxon>Clostridium</taxon>
    </lineage>
</organism>
<dbReference type="InterPro" id="IPR014202">
    <property type="entry name" value="Spore_II_R"/>
</dbReference>
<dbReference type="EMBL" id="CP016786">
    <property type="protein sequence ID" value="ASW44081.1"/>
    <property type="molecule type" value="Genomic_DNA"/>
</dbReference>
<gene>
    <name evidence="2" type="ORF">BEN51_11495</name>
</gene>
<protein>
    <submittedName>
        <fullName evidence="2">Stage II sporulation protein R</fullName>
    </submittedName>
</protein>
<keyword evidence="3" id="KW-1185">Reference proteome</keyword>
<evidence type="ECO:0000256" key="1">
    <source>
        <dbReference type="SAM" id="MobiDB-lite"/>
    </source>
</evidence>
<reference evidence="2 3" key="1">
    <citation type="submission" date="2016-08" db="EMBL/GenBank/DDBJ databases">
        <title>Complete Genome Sequence Of The Indigo Reducing Clostridium isatidis DSM15098.</title>
        <authorList>
            <person name="Little G.T."/>
            <person name="Minton N.P."/>
        </authorList>
    </citation>
    <scope>NUCLEOTIDE SEQUENCE [LARGE SCALE GENOMIC DNA]</scope>
    <source>
        <strain evidence="2 3">DSM 15098</strain>
    </source>
</reference>
<dbReference type="KEGG" id="cia:BEN51_11495"/>